<evidence type="ECO:0000256" key="1">
    <source>
        <dbReference type="SAM" id="MobiDB-lite"/>
    </source>
</evidence>
<accession>A0A117IFL8</accession>
<organism evidence="2 3">
    <name type="scientific">Mycolicibacterium fortuitum subsp. acetamidolyticum</name>
    <dbReference type="NCBI Taxonomy" id="144550"/>
    <lineage>
        <taxon>Bacteria</taxon>
        <taxon>Bacillati</taxon>
        <taxon>Actinomycetota</taxon>
        <taxon>Actinomycetes</taxon>
        <taxon>Mycobacteriales</taxon>
        <taxon>Mycobacteriaceae</taxon>
        <taxon>Mycolicibacterium</taxon>
    </lineage>
</organism>
<protein>
    <submittedName>
        <fullName evidence="2">Uncharacterized protein</fullName>
    </submittedName>
</protein>
<evidence type="ECO:0000313" key="3">
    <source>
        <dbReference type="Proteomes" id="UP000069705"/>
    </source>
</evidence>
<dbReference type="EMBL" id="BCSZ01000045">
    <property type="protein sequence ID" value="GAT04464.1"/>
    <property type="molecule type" value="Genomic_DNA"/>
</dbReference>
<feature type="region of interest" description="Disordered" evidence="1">
    <location>
        <begin position="90"/>
        <end position="119"/>
    </location>
</feature>
<gene>
    <name evidence="2" type="ORF">RMCFA_4575</name>
</gene>
<proteinExistence type="predicted"/>
<name>A0A117IFL8_MYCFO</name>
<dbReference type="AlphaFoldDB" id="A0A117IFL8"/>
<reference evidence="2 3" key="1">
    <citation type="journal article" date="2016" name="Genome Announc.">
        <title>Draft Genome Sequences of Five Rapidly Growing Mycobacterium Species, M. thermoresistibile, M. fortuitum subsp. acetamidolyticum, M. canariasense, M. brisbanense, and M. novocastrense.</title>
        <authorList>
            <person name="Katahira K."/>
            <person name="Ogura Y."/>
            <person name="Gotoh Y."/>
            <person name="Hayashi T."/>
        </authorList>
    </citation>
    <scope>NUCLEOTIDE SEQUENCE [LARGE SCALE GENOMIC DNA]</scope>
    <source>
        <strain evidence="2 3">JCM6368</strain>
    </source>
</reference>
<comment type="caution">
    <text evidence="2">The sequence shown here is derived from an EMBL/GenBank/DDBJ whole genome shotgun (WGS) entry which is preliminary data.</text>
</comment>
<reference evidence="3" key="2">
    <citation type="submission" date="2016-02" db="EMBL/GenBank/DDBJ databases">
        <title>Draft genome sequence of five rapidly growing Mycobacterium species.</title>
        <authorList>
            <person name="Katahira K."/>
            <person name="Gotou Y."/>
            <person name="Iida K."/>
            <person name="Ogura Y."/>
            <person name="Hayashi T."/>
        </authorList>
    </citation>
    <scope>NUCLEOTIDE SEQUENCE [LARGE SCALE GENOMIC DNA]</scope>
    <source>
        <strain evidence="3">JCM6368</strain>
    </source>
</reference>
<sequence>MARSSEARRVRRELDKELESAGRRAGKKLEWSAAERAVLDLISADFDRLSDLQDAYATAAEAGEVKLQVKLSTEMRLLEQSAARLLKQVKTDLPAQPSKTSLRAQNAANTRWERARAQG</sequence>
<dbReference type="RefSeq" id="WP_242413808.1">
    <property type="nucleotide sequence ID" value="NZ_BCSZ01000045.1"/>
</dbReference>
<feature type="compositionally biased region" description="Polar residues" evidence="1">
    <location>
        <begin position="97"/>
        <end position="109"/>
    </location>
</feature>
<dbReference type="Proteomes" id="UP000069705">
    <property type="component" value="Unassembled WGS sequence"/>
</dbReference>
<evidence type="ECO:0000313" key="2">
    <source>
        <dbReference type="EMBL" id="GAT04464.1"/>
    </source>
</evidence>
<feature type="region of interest" description="Disordered" evidence="1">
    <location>
        <begin position="1"/>
        <end position="25"/>
    </location>
</feature>